<dbReference type="EMBL" id="JACHJU010000001">
    <property type="protein sequence ID" value="MBB4940300.1"/>
    <property type="molecule type" value="Genomic_DNA"/>
</dbReference>
<dbReference type="PANTHER" id="PTHR32494">
    <property type="entry name" value="ALLANTOATE DEIMINASE-RELATED"/>
    <property type="match status" value="1"/>
</dbReference>
<feature type="binding site" evidence="3">
    <location>
        <position position="85"/>
    </location>
    <ligand>
        <name>Zn(2+)</name>
        <dbReference type="ChEBI" id="CHEBI:29105"/>
        <label>2</label>
    </ligand>
</feature>
<evidence type="ECO:0000256" key="3">
    <source>
        <dbReference type="PIRSR" id="PIRSR001235-1"/>
    </source>
</evidence>
<sequence length="391" mass="41876">MFDEMWGAIAHLGRDARTRGYLRDAWSSADLELREWFRQEAARRSLDLREDRNGNLWAWWGDPSGRPGVVTGSHLDSVRHGGAFDGPLGVVSAFAAVDALRARGFEPARPLGVACFTDEEGARFGVPCMGSRLLTGALDADRARGLTDDAGDSMAEVLRRAGRDPGELGRDDETLGQVGVFVELHVEQGQELVHREAPVGVAAAIWPHGRWRFDFHGQANHAGTTRLEDRDDPMLPFARTVLHARQAAQREGVVATFGKVRVSPNNANAIPGLVSAWLDARGGDEDAVRDLVFELADFSGAEVSAESWTPVVDFDEALTGRIASLLGGVPVLPTGAGHDAGIIASAGVPSAMVFVRNPTGISHSPDEHAEVSDCHAGVAALTTTLEELCRS</sequence>
<dbReference type="GO" id="GO:0050538">
    <property type="term" value="F:N-carbamoyl-L-amino-acid hydrolase activity"/>
    <property type="evidence" value="ECO:0007669"/>
    <property type="project" value="UniProtKB-EC"/>
</dbReference>
<feature type="binding site" evidence="3">
    <location>
        <position position="85"/>
    </location>
    <ligand>
        <name>Zn(2+)</name>
        <dbReference type="ChEBI" id="CHEBI:29105"/>
        <label>1</label>
    </ligand>
</feature>
<proteinExistence type="inferred from homology"/>
<evidence type="ECO:0000313" key="5">
    <source>
        <dbReference type="EMBL" id="MBB4940300.1"/>
    </source>
</evidence>
<dbReference type="GO" id="GO:0046872">
    <property type="term" value="F:metal ion binding"/>
    <property type="evidence" value="ECO:0007669"/>
    <property type="project" value="UniProtKB-KW"/>
</dbReference>
<keyword evidence="2 5" id="KW-0378">Hydrolase</keyword>
<dbReference type="InterPro" id="IPR002933">
    <property type="entry name" value="Peptidase_M20"/>
</dbReference>
<dbReference type="Gene3D" id="3.30.70.360">
    <property type="match status" value="1"/>
</dbReference>
<evidence type="ECO:0000256" key="2">
    <source>
        <dbReference type="ARBA" id="ARBA00022801"/>
    </source>
</evidence>
<keyword evidence="3" id="KW-0862">Zinc</keyword>
<feature type="binding site" evidence="3">
    <location>
        <position position="120"/>
    </location>
    <ligand>
        <name>Zn(2+)</name>
        <dbReference type="ChEBI" id="CHEBI:29105"/>
        <label>2</label>
    </ligand>
</feature>
<dbReference type="SUPFAM" id="SSF53187">
    <property type="entry name" value="Zn-dependent exopeptidases"/>
    <property type="match status" value="1"/>
</dbReference>
<feature type="binding site" evidence="3">
    <location>
        <position position="363"/>
    </location>
    <ligand>
        <name>Zn(2+)</name>
        <dbReference type="ChEBI" id="CHEBI:29105"/>
        <label>2</label>
    </ligand>
</feature>
<feature type="binding site" evidence="4">
    <location>
        <position position="268"/>
    </location>
    <ligand>
        <name>allantoate</name>
        <dbReference type="ChEBI" id="CHEBI:17536"/>
    </ligand>
</feature>
<evidence type="ECO:0000256" key="4">
    <source>
        <dbReference type="PIRSR" id="PIRSR001235-2"/>
    </source>
</evidence>
<comment type="similarity">
    <text evidence="1">Belongs to the peptidase M20 family.</text>
</comment>
<reference evidence="5 6" key="1">
    <citation type="submission" date="2020-08" db="EMBL/GenBank/DDBJ databases">
        <title>Sequencing the genomes of 1000 actinobacteria strains.</title>
        <authorList>
            <person name="Klenk H.-P."/>
        </authorList>
    </citation>
    <scope>NUCLEOTIDE SEQUENCE [LARGE SCALE GENOMIC DNA]</scope>
    <source>
        <strain evidence="5 6">DSM 43023</strain>
    </source>
</reference>
<keyword evidence="6" id="KW-1185">Reference proteome</keyword>
<feature type="binding site" evidence="4">
    <location>
        <position position="210"/>
    </location>
    <ligand>
        <name>allantoate</name>
        <dbReference type="ChEBI" id="CHEBI:17536"/>
    </ligand>
</feature>
<organism evidence="5 6">
    <name type="scientific">Streptosporangium album</name>
    <dbReference type="NCBI Taxonomy" id="47479"/>
    <lineage>
        <taxon>Bacteria</taxon>
        <taxon>Bacillati</taxon>
        <taxon>Actinomycetota</taxon>
        <taxon>Actinomycetes</taxon>
        <taxon>Streptosporangiales</taxon>
        <taxon>Streptosporangiaceae</taxon>
        <taxon>Streptosporangium</taxon>
    </lineage>
</organism>
<dbReference type="PANTHER" id="PTHR32494:SF5">
    <property type="entry name" value="ALLANTOATE AMIDOHYDROLASE"/>
    <property type="match status" value="1"/>
</dbReference>
<comment type="caution">
    <text evidence="5">The sequence shown here is derived from an EMBL/GenBank/DDBJ whole genome shotgun (WGS) entry which is preliminary data.</text>
</comment>
<dbReference type="NCBIfam" id="NF006770">
    <property type="entry name" value="PRK09290.1-4"/>
    <property type="match status" value="1"/>
</dbReference>
<dbReference type="EC" id="3.5.1.87" evidence="5"/>
<dbReference type="GO" id="GO:0016813">
    <property type="term" value="F:hydrolase activity, acting on carbon-nitrogen (but not peptide) bonds, in linear amidines"/>
    <property type="evidence" value="ECO:0007669"/>
    <property type="project" value="InterPro"/>
</dbReference>
<dbReference type="Proteomes" id="UP000534286">
    <property type="component" value="Unassembled WGS sequence"/>
</dbReference>
<dbReference type="NCBIfam" id="TIGR01879">
    <property type="entry name" value="hydantase"/>
    <property type="match status" value="1"/>
</dbReference>
<dbReference type="AlphaFoldDB" id="A0A7W7RXZ9"/>
<feature type="binding site" evidence="3">
    <location>
        <position position="74"/>
    </location>
    <ligand>
        <name>Zn(2+)</name>
        <dbReference type="ChEBI" id="CHEBI:29105"/>
        <label>1</label>
    </ligand>
</feature>
<name>A0A7W7RXZ9_9ACTN</name>
<keyword evidence="3" id="KW-0479">Metal-binding</keyword>
<dbReference type="InterPro" id="IPR010158">
    <property type="entry name" value="Amidase_Cbmase"/>
</dbReference>
<protein>
    <submittedName>
        <fullName evidence="5">N-carbamoyl-L-amino-acid hydrolase</fullName>
        <ecNumber evidence="5">3.5.1.87</ecNumber>
    </submittedName>
</protein>
<dbReference type="Pfam" id="PF01546">
    <property type="entry name" value="Peptidase_M20"/>
    <property type="match status" value="1"/>
</dbReference>
<evidence type="ECO:0000256" key="1">
    <source>
        <dbReference type="ARBA" id="ARBA00006153"/>
    </source>
</evidence>
<comment type="cofactor">
    <cofactor evidence="3">
        <name>Zn(2+)</name>
        <dbReference type="ChEBI" id="CHEBI:29105"/>
    </cofactor>
    <text evidence="3">Binds 2 Zn(2+) ions per subunit.</text>
</comment>
<feature type="binding site" evidence="3">
    <location>
        <position position="185"/>
    </location>
    <ligand>
        <name>Zn(2+)</name>
        <dbReference type="ChEBI" id="CHEBI:29105"/>
        <label>1</label>
    </ligand>
</feature>
<evidence type="ECO:0000313" key="6">
    <source>
        <dbReference type="Proteomes" id="UP000534286"/>
    </source>
</evidence>
<feature type="binding site" evidence="4">
    <location>
        <position position="281"/>
    </location>
    <ligand>
        <name>allantoate</name>
        <dbReference type="ChEBI" id="CHEBI:17536"/>
    </ligand>
</feature>
<dbReference type="InterPro" id="IPR036264">
    <property type="entry name" value="Bact_exopeptidase_dim_dom"/>
</dbReference>
<accession>A0A7W7RXZ9</accession>
<dbReference type="PIRSF" id="PIRSF001235">
    <property type="entry name" value="Amidase_carbamoylase"/>
    <property type="match status" value="1"/>
</dbReference>
<dbReference type="SUPFAM" id="SSF55031">
    <property type="entry name" value="Bacterial exopeptidase dimerisation domain"/>
    <property type="match status" value="1"/>
</dbReference>
<dbReference type="Gene3D" id="3.40.630.10">
    <property type="entry name" value="Zn peptidases"/>
    <property type="match status" value="1"/>
</dbReference>
<gene>
    <name evidence="5" type="ORF">FHR32_004605</name>
</gene>